<organism evidence="2 3">
    <name type="scientific">Melittangium boletus DSM 14713</name>
    <dbReference type="NCBI Taxonomy" id="1294270"/>
    <lineage>
        <taxon>Bacteria</taxon>
        <taxon>Pseudomonadati</taxon>
        <taxon>Myxococcota</taxon>
        <taxon>Myxococcia</taxon>
        <taxon>Myxococcales</taxon>
        <taxon>Cystobacterineae</taxon>
        <taxon>Archangiaceae</taxon>
        <taxon>Melittangium</taxon>
    </lineage>
</organism>
<keyword evidence="3" id="KW-1185">Reference proteome</keyword>
<proteinExistence type="predicted"/>
<dbReference type="Proteomes" id="UP000217289">
    <property type="component" value="Chromosome"/>
</dbReference>
<protein>
    <submittedName>
        <fullName evidence="2">Uncharacterized protein</fullName>
    </submittedName>
</protein>
<feature type="region of interest" description="Disordered" evidence="1">
    <location>
        <begin position="48"/>
        <end position="91"/>
    </location>
</feature>
<evidence type="ECO:0000313" key="2">
    <source>
        <dbReference type="EMBL" id="ATB27400.1"/>
    </source>
</evidence>
<gene>
    <name evidence="2" type="ORF">MEBOL_000840</name>
</gene>
<sequence length="91" mass="10036">MLFRIRDDLIPLKSGFLCVVAGLEIGDLLAQQVDSLLGLSELRFSSAPLRPNKEKDNPCDQEQQCRECHSVSSADPKAVLNALSPERMRGP</sequence>
<evidence type="ECO:0000313" key="3">
    <source>
        <dbReference type="Proteomes" id="UP000217289"/>
    </source>
</evidence>
<dbReference type="KEGG" id="mbd:MEBOL_000840"/>
<dbReference type="AlphaFoldDB" id="A0A250I872"/>
<name>A0A250I872_9BACT</name>
<accession>A0A250I872</accession>
<dbReference type="EMBL" id="CP022163">
    <property type="protein sequence ID" value="ATB27400.1"/>
    <property type="molecule type" value="Genomic_DNA"/>
</dbReference>
<feature type="compositionally biased region" description="Basic and acidic residues" evidence="1">
    <location>
        <begin position="51"/>
        <end position="69"/>
    </location>
</feature>
<reference evidence="2 3" key="1">
    <citation type="submission" date="2017-06" db="EMBL/GenBank/DDBJ databases">
        <authorList>
            <person name="Kim H.J."/>
            <person name="Triplett B.A."/>
        </authorList>
    </citation>
    <scope>NUCLEOTIDE SEQUENCE [LARGE SCALE GENOMIC DNA]</scope>
    <source>
        <strain evidence="2 3">DSM 14713</strain>
    </source>
</reference>
<evidence type="ECO:0000256" key="1">
    <source>
        <dbReference type="SAM" id="MobiDB-lite"/>
    </source>
</evidence>